<evidence type="ECO:0000256" key="4">
    <source>
        <dbReference type="ARBA" id="ARBA00022503"/>
    </source>
</evidence>
<name>A0AAP9DUQ1_PANTH</name>
<dbReference type="InterPro" id="IPR023696">
    <property type="entry name" value="Ureohydrolase_dom_sf"/>
</dbReference>
<evidence type="ECO:0000313" key="15">
    <source>
        <dbReference type="EMBL" id="QDM44074.1"/>
    </source>
</evidence>
<feature type="binding site" evidence="10">
    <location>
        <position position="229"/>
    </location>
    <ligand>
        <name>Mn(2+)</name>
        <dbReference type="ChEBI" id="CHEBI:29035"/>
        <label>1</label>
    </ligand>
</feature>
<organism evidence="15 16">
    <name type="scientific">Paenibacillus thiaminolyticus</name>
    <name type="common">Bacillus thiaminolyticus</name>
    <dbReference type="NCBI Taxonomy" id="49283"/>
    <lineage>
        <taxon>Bacteria</taxon>
        <taxon>Bacillati</taxon>
        <taxon>Bacillota</taxon>
        <taxon>Bacilli</taxon>
        <taxon>Bacillales</taxon>
        <taxon>Paenibacillaceae</taxon>
        <taxon>Paenibacillus</taxon>
    </lineage>
</organism>
<dbReference type="PROSITE" id="PS01053">
    <property type="entry name" value="ARGINASE_1"/>
    <property type="match status" value="1"/>
</dbReference>
<evidence type="ECO:0000256" key="3">
    <source>
        <dbReference type="ARBA" id="ARBA00018123"/>
    </source>
</evidence>
<dbReference type="Gene3D" id="3.40.800.10">
    <property type="entry name" value="Ureohydrolase domain"/>
    <property type="match status" value="1"/>
</dbReference>
<dbReference type="PANTHER" id="PTHR43782">
    <property type="entry name" value="ARGINASE"/>
    <property type="match status" value="1"/>
</dbReference>
<comment type="pathway">
    <text evidence="1">Nitrogen metabolism; urea cycle; L-ornithine and urea from L-arginine: step 1/1.</text>
</comment>
<dbReference type="InterPro" id="IPR020855">
    <property type="entry name" value="Ureohydrolase_Mn_BS"/>
</dbReference>
<comment type="similarity">
    <text evidence="11 12">Belongs to the arginase family.</text>
</comment>
<dbReference type="GO" id="GO:0004053">
    <property type="term" value="F:arginase activity"/>
    <property type="evidence" value="ECO:0007669"/>
    <property type="project" value="UniProtKB-UniRule"/>
</dbReference>
<dbReference type="Proteomes" id="UP000315377">
    <property type="component" value="Chromosome"/>
</dbReference>
<dbReference type="Proteomes" id="UP001209276">
    <property type="component" value="Unassembled WGS sequence"/>
</dbReference>
<dbReference type="PRINTS" id="PR00116">
    <property type="entry name" value="ARGINASE"/>
</dbReference>
<keyword evidence="5 10" id="KW-0479">Metal-binding</keyword>
<dbReference type="InterPro" id="IPR014033">
    <property type="entry name" value="Arginase"/>
</dbReference>
<evidence type="ECO:0000313" key="16">
    <source>
        <dbReference type="Proteomes" id="UP000315377"/>
    </source>
</evidence>
<dbReference type="FunFam" id="3.40.800.10:FF:000012">
    <property type="entry name" value="Arginase"/>
    <property type="match status" value="1"/>
</dbReference>
<dbReference type="NCBIfam" id="TIGR01229">
    <property type="entry name" value="rocF_arginase"/>
    <property type="match status" value="1"/>
</dbReference>
<evidence type="ECO:0000256" key="11">
    <source>
        <dbReference type="PROSITE-ProRule" id="PRU00742"/>
    </source>
</evidence>
<dbReference type="GO" id="GO:0006525">
    <property type="term" value="P:arginine metabolic process"/>
    <property type="evidence" value="ECO:0007669"/>
    <property type="project" value="UniProtKB-KW"/>
</dbReference>
<dbReference type="PANTHER" id="PTHR43782:SF3">
    <property type="entry name" value="ARGINASE"/>
    <property type="match status" value="1"/>
</dbReference>
<dbReference type="Pfam" id="PF00491">
    <property type="entry name" value="Arginase"/>
    <property type="match status" value="1"/>
</dbReference>
<proteinExistence type="inferred from homology"/>
<dbReference type="EMBL" id="JAMDMM010000021">
    <property type="protein sequence ID" value="MCY9607689.1"/>
    <property type="molecule type" value="Genomic_DNA"/>
</dbReference>
<evidence type="ECO:0000256" key="10">
    <source>
        <dbReference type="PIRSR" id="PIRSR036979-1"/>
    </source>
</evidence>
<evidence type="ECO:0000256" key="6">
    <source>
        <dbReference type="ARBA" id="ARBA00022801"/>
    </source>
</evidence>
<feature type="binding site" evidence="10">
    <location>
        <position position="129"/>
    </location>
    <ligand>
        <name>Mn(2+)</name>
        <dbReference type="ChEBI" id="CHEBI:29035"/>
        <label>1</label>
    </ligand>
</feature>
<comment type="cofactor">
    <cofactor evidence="10 13">
        <name>Mn(2+)</name>
        <dbReference type="ChEBI" id="CHEBI:29035"/>
    </cofactor>
    <text evidence="10 13">Binds 2 manganese ions per subunit.</text>
</comment>
<evidence type="ECO:0000256" key="2">
    <source>
        <dbReference type="ARBA" id="ARBA00012168"/>
    </source>
</evidence>
<dbReference type="CDD" id="cd09989">
    <property type="entry name" value="Arginase"/>
    <property type="match status" value="1"/>
</dbReference>
<evidence type="ECO:0000256" key="1">
    <source>
        <dbReference type="ARBA" id="ARBA00005098"/>
    </source>
</evidence>
<sequence>MDRNLIALLRVPYGKGGARPGAEQGPDALVKAGLVRHLSQLGLQTTDEGAVLPPGAQDSGTQASGTKLKHLEEIAALNSDLADRVADVASSGRFPLILGGDHSIAIGTIAGLTRHYRNLGVIWFDAHGDLNTEDTSPSGNIHGMSLAVNFDQGHPLLTRIRRESSRIDPSKVVIIGARSLDEGERAYIRQAGIACFTMHDIDRKGMPYVMEQALRILGDGTDGVHLSFDIDSLDPAEAPGTGTPIPGGVSYREAHLALEMMYESGLITSAEFVEVSPPLDSQKRTVRLAIGLIGSLLGEQIL</sequence>
<accession>A0AAP9DUQ1</accession>
<keyword evidence="4 13" id="KW-0056">Arginine metabolism</keyword>
<feature type="binding site" evidence="10">
    <location>
        <position position="102"/>
    </location>
    <ligand>
        <name>Mn(2+)</name>
        <dbReference type="ChEBI" id="CHEBI:29035"/>
        <label>1</label>
    </ligand>
</feature>
<evidence type="ECO:0000256" key="13">
    <source>
        <dbReference type="RuleBase" id="RU361159"/>
    </source>
</evidence>
<evidence type="ECO:0000313" key="17">
    <source>
        <dbReference type="Proteomes" id="UP001209276"/>
    </source>
</evidence>
<dbReference type="AlphaFoldDB" id="A0AAP9DUQ1"/>
<evidence type="ECO:0000313" key="14">
    <source>
        <dbReference type="EMBL" id="MCY9607689.1"/>
    </source>
</evidence>
<evidence type="ECO:0000256" key="5">
    <source>
        <dbReference type="ARBA" id="ARBA00022723"/>
    </source>
</evidence>
<evidence type="ECO:0000256" key="7">
    <source>
        <dbReference type="ARBA" id="ARBA00023211"/>
    </source>
</evidence>
<dbReference type="GO" id="GO:0005737">
    <property type="term" value="C:cytoplasm"/>
    <property type="evidence" value="ECO:0007669"/>
    <property type="project" value="TreeGrafter"/>
</dbReference>
<evidence type="ECO:0000256" key="9">
    <source>
        <dbReference type="NCBIfam" id="TIGR01229"/>
    </source>
</evidence>
<reference evidence="14 17" key="2">
    <citation type="submission" date="2022-05" db="EMBL/GenBank/DDBJ databases">
        <title>Genome Sequencing of Bee-Associated Microbes.</title>
        <authorList>
            <person name="Dunlap C."/>
        </authorList>
    </citation>
    <scope>NUCLEOTIDE SEQUENCE [LARGE SCALE GENOMIC DNA]</scope>
    <source>
        <strain evidence="14 17">NRRL B-14613</strain>
    </source>
</reference>
<keyword evidence="17" id="KW-1185">Reference proteome</keyword>
<feature type="binding site" evidence="10">
    <location>
        <position position="231"/>
    </location>
    <ligand>
        <name>Mn(2+)</name>
        <dbReference type="ChEBI" id="CHEBI:29035"/>
        <label>1</label>
    </ligand>
</feature>
<dbReference type="InterPro" id="IPR006035">
    <property type="entry name" value="Ureohydrolase"/>
</dbReference>
<gene>
    <name evidence="15" type="primary">rocF</name>
    <name evidence="15" type="ORF">FLT43_11660</name>
    <name evidence="14" type="ORF">M5W83_11065</name>
</gene>
<comment type="catalytic activity">
    <reaction evidence="8 13">
        <text>L-arginine + H2O = urea + L-ornithine</text>
        <dbReference type="Rhea" id="RHEA:20569"/>
        <dbReference type="ChEBI" id="CHEBI:15377"/>
        <dbReference type="ChEBI" id="CHEBI:16199"/>
        <dbReference type="ChEBI" id="CHEBI:32682"/>
        <dbReference type="ChEBI" id="CHEBI:46911"/>
        <dbReference type="EC" id="3.5.3.1"/>
    </reaction>
</comment>
<dbReference type="PIRSF" id="PIRSF036979">
    <property type="entry name" value="Arginase"/>
    <property type="match status" value="1"/>
</dbReference>
<evidence type="ECO:0000256" key="12">
    <source>
        <dbReference type="RuleBase" id="RU003684"/>
    </source>
</evidence>
<dbReference type="GeneID" id="76996623"/>
<keyword evidence="6 12" id="KW-0378">Hydrolase</keyword>
<reference evidence="15 16" key="1">
    <citation type="submission" date="2019-07" db="EMBL/GenBank/DDBJ databases">
        <title>Paenibacillus thiaminolyticus NRRL B-4156.</title>
        <authorList>
            <person name="Hehnly C."/>
            <person name="Zhang L."/>
        </authorList>
    </citation>
    <scope>NUCLEOTIDE SEQUENCE [LARGE SCALE GENOMIC DNA]</scope>
    <source>
        <strain evidence="15 16">NRRL B-4156</strain>
    </source>
</reference>
<protein>
    <recommendedName>
        <fullName evidence="3 9">Arginase</fullName>
        <ecNumber evidence="2 9">3.5.3.1</ecNumber>
    </recommendedName>
</protein>
<evidence type="ECO:0000256" key="8">
    <source>
        <dbReference type="ARBA" id="ARBA00047391"/>
    </source>
</evidence>
<dbReference type="EC" id="3.5.3.1" evidence="2 9"/>
<keyword evidence="7 10" id="KW-0464">Manganese</keyword>
<dbReference type="RefSeq" id="WP_087444750.1">
    <property type="nucleotide sequence ID" value="NZ_CABMNB010000047.1"/>
</dbReference>
<dbReference type="EMBL" id="CP041405">
    <property type="protein sequence ID" value="QDM44074.1"/>
    <property type="molecule type" value="Genomic_DNA"/>
</dbReference>
<dbReference type="PROSITE" id="PS51409">
    <property type="entry name" value="ARGINASE_2"/>
    <property type="match status" value="1"/>
</dbReference>
<dbReference type="GO" id="GO:0030145">
    <property type="term" value="F:manganese ion binding"/>
    <property type="evidence" value="ECO:0007669"/>
    <property type="project" value="TreeGrafter"/>
</dbReference>
<feature type="binding site" evidence="10">
    <location>
        <position position="125"/>
    </location>
    <ligand>
        <name>Mn(2+)</name>
        <dbReference type="ChEBI" id="CHEBI:29035"/>
        <label>1</label>
    </ligand>
</feature>
<feature type="binding site" evidence="10">
    <location>
        <position position="127"/>
    </location>
    <ligand>
        <name>Mn(2+)</name>
        <dbReference type="ChEBI" id="CHEBI:29035"/>
        <label>1</label>
    </ligand>
</feature>
<dbReference type="SUPFAM" id="SSF52768">
    <property type="entry name" value="Arginase/deacetylase"/>
    <property type="match status" value="1"/>
</dbReference>